<organism evidence="6 7">
    <name type="scientific">Thermosipho ferrireducens</name>
    <dbReference type="NCBI Taxonomy" id="2571116"/>
    <lineage>
        <taxon>Bacteria</taxon>
        <taxon>Thermotogati</taxon>
        <taxon>Thermotogota</taxon>
        <taxon>Thermotogae</taxon>
        <taxon>Thermotogales</taxon>
        <taxon>Fervidobacteriaceae</taxon>
        <taxon>Thermosipho</taxon>
    </lineage>
</organism>
<dbReference type="PANTHER" id="PTHR31851">
    <property type="entry name" value="FE(2+)/MN(2+) TRANSPORTER PCL1"/>
    <property type="match status" value="1"/>
</dbReference>
<proteinExistence type="predicted"/>
<evidence type="ECO:0000256" key="2">
    <source>
        <dbReference type="ARBA" id="ARBA00022692"/>
    </source>
</evidence>
<keyword evidence="2 5" id="KW-0812">Transmembrane</keyword>
<evidence type="ECO:0000256" key="4">
    <source>
        <dbReference type="ARBA" id="ARBA00023136"/>
    </source>
</evidence>
<gene>
    <name evidence="6" type="ORF">JYK00_09225</name>
</gene>
<keyword evidence="4 5" id="KW-0472">Membrane</keyword>
<evidence type="ECO:0000256" key="5">
    <source>
        <dbReference type="SAM" id="Phobius"/>
    </source>
</evidence>
<keyword evidence="3 5" id="KW-1133">Transmembrane helix</keyword>
<evidence type="ECO:0000256" key="3">
    <source>
        <dbReference type="ARBA" id="ARBA00022989"/>
    </source>
</evidence>
<name>A0ABX7SBY2_9BACT</name>
<dbReference type="Proteomes" id="UP000671862">
    <property type="component" value="Chromosome"/>
</dbReference>
<dbReference type="EMBL" id="CP071446">
    <property type="protein sequence ID" value="QTA38970.1"/>
    <property type="molecule type" value="Genomic_DNA"/>
</dbReference>
<evidence type="ECO:0000313" key="6">
    <source>
        <dbReference type="EMBL" id="QTA38970.1"/>
    </source>
</evidence>
<comment type="subcellular location">
    <subcellularLocation>
        <location evidence="1">Endomembrane system</location>
        <topology evidence="1">Multi-pass membrane protein</topology>
    </subcellularLocation>
</comment>
<feature type="transmembrane region" description="Helical" evidence="5">
    <location>
        <begin position="183"/>
        <end position="203"/>
    </location>
</feature>
<feature type="transmembrane region" description="Helical" evidence="5">
    <location>
        <begin position="52"/>
        <end position="73"/>
    </location>
</feature>
<feature type="transmembrane region" description="Helical" evidence="5">
    <location>
        <begin position="215"/>
        <end position="236"/>
    </location>
</feature>
<dbReference type="InterPro" id="IPR008217">
    <property type="entry name" value="Ccc1_fam"/>
</dbReference>
<feature type="transmembrane region" description="Helical" evidence="5">
    <location>
        <begin position="248"/>
        <end position="273"/>
    </location>
</feature>
<evidence type="ECO:0000256" key="1">
    <source>
        <dbReference type="ARBA" id="ARBA00004127"/>
    </source>
</evidence>
<feature type="transmembrane region" description="Helical" evidence="5">
    <location>
        <begin position="79"/>
        <end position="101"/>
    </location>
</feature>
<sequence>MHWFFKKTKSRVEIAREAFKKRDKKLHKLAHSEKYIKEEPHKIEQGKYIGPAVYGASDGIVTTFAVVAGVAGANLDPKIVLILGFANLFADGFSMAVGDYLSSKSEKDYINSERARELWEVEHFPDAERKEVEEIYKRKGVKGEKLKLLVDIITSDKELWVDTMMKEELNLLGDDEVSPIKSALVTFFSFVIAGFTPLIAYVFSNFVPFFQTYKFLAASIITGATLFTVGGLRQLITDVKWYIGGLEMLLVGGASASVAFLIGFILRTVFGIVI</sequence>
<protein>
    <submittedName>
        <fullName evidence="6">VIT1/CCC1 transporter family protein</fullName>
    </submittedName>
</protein>
<accession>A0ABX7SBY2</accession>
<reference evidence="6 7" key="1">
    <citation type="submission" date="2021-03" db="EMBL/GenBank/DDBJ databases">
        <title>Thermosipho ferrireducens sp.nov., an anaerobic thermophilic iron-reducing bacterium isolated from a deep-sea hydrothermal sulfide deposits.</title>
        <authorList>
            <person name="Zeng X."/>
            <person name="Chen Y."/>
            <person name="Shao Z."/>
        </authorList>
    </citation>
    <scope>NUCLEOTIDE SEQUENCE [LARGE SCALE GENOMIC DNA]</scope>
    <source>
        <strain evidence="6 7">JL129W03</strain>
    </source>
</reference>
<evidence type="ECO:0000313" key="7">
    <source>
        <dbReference type="Proteomes" id="UP000671862"/>
    </source>
</evidence>
<dbReference type="Pfam" id="PF01988">
    <property type="entry name" value="VIT1"/>
    <property type="match status" value="1"/>
</dbReference>
<keyword evidence="7" id="KW-1185">Reference proteome</keyword>